<protein>
    <recommendedName>
        <fullName evidence="6">Ubiquitin-like protease family profile domain-containing protein</fullName>
    </recommendedName>
</protein>
<keyword evidence="8" id="KW-1185">Reference proteome</keyword>
<comment type="caution">
    <text evidence="7">The sequence shown here is derived from an EMBL/GenBank/DDBJ whole genome shotgun (WGS) entry which is preliminary data.</text>
</comment>
<evidence type="ECO:0000256" key="2">
    <source>
        <dbReference type="ARBA" id="ARBA00022670"/>
    </source>
</evidence>
<reference evidence="7 8" key="1">
    <citation type="submission" date="2024-02" db="EMBL/GenBank/DDBJ databases">
        <authorList>
            <person name="Vignale AGUSTIN F."/>
            <person name="Sosa J E."/>
            <person name="Modenutti C."/>
        </authorList>
    </citation>
    <scope>NUCLEOTIDE SEQUENCE [LARGE SCALE GENOMIC DNA]</scope>
</reference>
<keyword evidence="4" id="KW-0788">Thiol protease</keyword>
<keyword evidence="3" id="KW-0378">Hydrolase</keyword>
<proteinExistence type="inferred from homology"/>
<dbReference type="GO" id="GO:0008234">
    <property type="term" value="F:cysteine-type peptidase activity"/>
    <property type="evidence" value="ECO:0007669"/>
    <property type="project" value="UniProtKB-KW"/>
</dbReference>
<evidence type="ECO:0000313" key="8">
    <source>
        <dbReference type="Proteomes" id="UP001642360"/>
    </source>
</evidence>
<evidence type="ECO:0000313" key="7">
    <source>
        <dbReference type="EMBL" id="CAK9182472.1"/>
    </source>
</evidence>
<dbReference type="InterPro" id="IPR003653">
    <property type="entry name" value="Peptidase_C48_C"/>
</dbReference>
<dbReference type="Pfam" id="PF02902">
    <property type="entry name" value="Peptidase_C48"/>
    <property type="match status" value="1"/>
</dbReference>
<dbReference type="Proteomes" id="UP001642360">
    <property type="component" value="Unassembled WGS sequence"/>
</dbReference>
<keyword evidence="2" id="KW-0645">Protease</keyword>
<sequence>MEGGERKRTKLDLDWGKLLSDHIDEDEEPPTVMVVTNTGAAAEKLKSAAMDDEQQQNGFNHMNDRELNDVLERNIQNLKSLGDRLPDKGQKLRASIKRLEEEIERRHHQRAEKDNEGCEKGRQSRIPSLVCAHDGSKQGDLSSLPSSRSAFASYLRIKKDENMDSRTVDAFEKEFAYVKPCEHRKVGHNRQYSSRGRPKNRFSLIKKPSQCPSSLSMGADKHHLSNGDQKGMGSSTCSSRVFQENLSGCLSKKRNASQVQPSNELRLRNGHSVVLVDEEEPQLVGTTEQADRIDECMKETKIYYPSRDDPESVEIVYSDMDCLAPEAYLSSTIMNFYIRYLQQPTSPTNRTGCDYHCFNTYFYKKLKEAVMKKPSDNENTFEKFRRWWKGVNIFEKTYLLLPIHDNLHWSLVIICIPYKEEEAGPIVLHLDSLGLHSRKSIFENIKSFLREEWNYLNKEEALSGLPIADKIWKDLPHRINEKTIEVPQQRNEYDCGVFVLFYMERFLQEAPKRMKKNDLAMFGKHWFGPEEPSRLRGTIWSLLREEFKNAIDNIRGLNP</sequence>
<feature type="region of interest" description="Disordered" evidence="5">
    <location>
        <begin position="187"/>
        <end position="236"/>
    </location>
</feature>
<dbReference type="SUPFAM" id="SSF54001">
    <property type="entry name" value="Cysteine proteinases"/>
    <property type="match status" value="1"/>
</dbReference>
<feature type="compositionally biased region" description="Basic and acidic residues" evidence="5">
    <location>
        <begin position="104"/>
        <end position="122"/>
    </location>
</feature>
<dbReference type="PANTHER" id="PTHR46915">
    <property type="entry name" value="UBIQUITIN-LIKE PROTEASE 4-RELATED"/>
    <property type="match status" value="1"/>
</dbReference>
<dbReference type="PANTHER" id="PTHR46915:SF2">
    <property type="entry name" value="UBIQUITIN-LIKE PROTEASE 4"/>
    <property type="match status" value="1"/>
</dbReference>
<dbReference type="EMBL" id="CAUOFW020008379">
    <property type="protein sequence ID" value="CAK9182472.1"/>
    <property type="molecule type" value="Genomic_DNA"/>
</dbReference>
<evidence type="ECO:0000259" key="6">
    <source>
        <dbReference type="PROSITE" id="PS50600"/>
    </source>
</evidence>
<dbReference type="AlphaFoldDB" id="A0ABC8UNC1"/>
<organism evidence="7 8">
    <name type="scientific">Ilex paraguariensis</name>
    <name type="common">yerba mate</name>
    <dbReference type="NCBI Taxonomy" id="185542"/>
    <lineage>
        <taxon>Eukaryota</taxon>
        <taxon>Viridiplantae</taxon>
        <taxon>Streptophyta</taxon>
        <taxon>Embryophyta</taxon>
        <taxon>Tracheophyta</taxon>
        <taxon>Spermatophyta</taxon>
        <taxon>Magnoliopsida</taxon>
        <taxon>eudicotyledons</taxon>
        <taxon>Gunneridae</taxon>
        <taxon>Pentapetalae</taxon>
        <taxon>asterids</taxon>
        <taxon>campanulids</taxon>
        <taxon>Aquifoliales</taxon>
        <taxon>Aquifoliaceae</taxon>
        <taxon>Ilex</taxon>
    </lineage>
</organism>
<dbReference type="PROSITE" id="PS50600">
    <property type="entry name" value="ULP_PROTEASE"/>
    <property type="match status" value="1"/>
</dbReference>
<feature type="domain" description="Ubiquitin-like protease family profile" evidence="6">
    <location>
        <begin position="313"/>
        <end position="506"/>
    </location>
</feature>
<evidence type="ECO:0000256" key="5">
    <source>
        <dbReference type="SAM" id="MobiDB-lite"/>
    </source>
</evidence>
<dbReference type="GO" id="GO:0016926">
    <property type="term" value="P:protein desumoylation"/>
    <property type="evidence" value="ECO:0007669"/>
    <property type="project" value="UniProtKB-ARBA"/>
</dbReference>
<dbReference type="InterPro" id="IPR038765">
    <property type="entry name" value="Papain-like_cys_pep_sf"/>
</dbReference>
<dbReference type="Gene3D" id="3.30.310.130">
    <property type="entry name" value="Ubiquitin-related"/>
    <property type="match status" value="1"/>
</dbReference>
<accession>A0ABC8UNC1</accession>
<dbReference type="Gene3D" id="1.10.418.20">
    <property type="match status" value="1"/>
</dbReference>
<name>A0ABC8UNC1_9AQUA</name>
<evidence type="ECO:0000256" key="1">
    <source>
        <dbReference type="ARBA" id="ARBA00005234"/>
    </source>
</evidence>
<feature type="compositionally biased region" description="Polar residues" evidence="5">
    <location>
        <begin position="226"/>
        <end position="236"/>
    </location>
</feature>
<evidence type="ECO:0000256" key="4">
    <source>
        <dbReference type="ARBA" id="ARBA00022807"/>
    </source>
</evidence>
<feature type="region of interest" description="Disordered" evidence="5">
    <location>
        <begin position="104"/>
        <end position="123"/>
    </location>
</feature>
<comment type="similarity">
    <text evidence="1">Belongs to the peptidase C48 family.</text>
</comment>
<evidence type="ECO:0000256" key="3">
    <source>
        <dbReference type="ARBA" id="ARBA00022801"/>
    </source>
</evidence>
<dbReference type="GO" id="GO:0006508">
    <property type="term" value="P:proteolysis"/>
    <property type="evidence" value="ECO:0007669"/>
    <property type="project" value="UniProtKB-KW"/>
</dbReference>
<gene>
    <name evidence="7" type="ORF">ILEXP_LOCUS52653</name>
</gene>